<dbReference type="GO" id="GO:0016405">
    <property type="term" value="F:CoA-ligase activity"/>
    <property type="evidence" value="ECO:0007669"/>
    <property type="project" value="TreeGrafter"/>
</dbReference>
<keyword evidence="4" id="KW-0576">Peroxisome</keyword>
<dbReference type="Proteomes" id="UP000494165">
    <property type="component" value="Unassembled WGS sequence"/>
</dbReference>
<dbReference type="InterPro" id="IPR025110">
    <property type="entry name" value="AMP-bd_C"/>
</dbReference>
<dbReference type="Gene3D" id="3.30.300.30">
    <property type="match status" value="1"/>
</dbReference>
<dbReference type="Gene3D" id="3.40.50.12780">
    <property type="entry name" value="N-terminal domain of ligase-like"/>
    <property type="match status" value="1"/>
</dbReference>
<dbReference type="PROSITE" id="PS00455">
    <property type="entry name" value="AMP_BINDING"/>
    <property type="match status" value="1"/>
</dbReference>
<dbReference type="EMBL" id="CADEPI010000006">
    <property type="protein sequence ID" value="CAB3361715.1"/>
    <property type="molecule type" value="Genomic_DNA"/>
</dbReference>
<dbReference type="InterPro" id="IPR000873">
    <property type="entry name" value="AMP-dep_synth/lig_dom"/>
</dbReference>
<reference evidence="7 8" key="1">
    <citation type="submission" date="2020-04" db="EMBL/GenBank/DDBJ databases">
        <authorList>
            <person name="Alioto T."/>
            <person name="Alioto T."/>
            <person name="Gomez Garrido J."/>
        </authorList>
    </citation>
    <scope>NUCLEOTIDE SEQUENCE [LARGE SCALE GENOMIC DNA]</scope>
</reference>
<name>A0A8S1C1B1_9INSE</name>
<gene>
    <name evidence="7" type="ORF">CLODIP_2_CD15796</name>
</gene>
<proteinExistence type="inferred from homology"/>
<dbReference type="GO" id="GO:0005777">
    <property type="term" value="C:peroxisome"/>
    <property type="evidence" value="ECO:0007669"/>
    <property type="project" value="UniProtKB-SubCell"/>
</dbReference>
<dbReference type="InterPro" id="IPR020845">
    <property type="entry name" value="AMP-binding_CS"/>
</dbReference>
<dbReference type="InterPro" id="IPR042099">
    <property type="entry name" value="ANL_N_sf"/>
</dbReference>
<dbReference type="Pfam" id="PF13193">
    <property type="entry name" value="AMP-binding_C"/>
    <property type="match status" value="1"/>
</dbReference>
<evidence type="ECO:0000313" key="7">
    <source>
        <dbReference type="EMBL" id="CAB3361715.1"/>
    </source>
</evidence>
<accession>A0A8S1C1B1</accession>
<feature type="domain" description="AMP-dependent synthetase/ligase" evidence="5">
    <location>
        <begin position="13"/>
        <end position="384"/>
    </location>
</feature>
<dbReference type="SUPFAM" id="SSF56801">
    <property type="entry name" value="Acetyl-CoA synthetase-like"/>
    <property type="match status" value="1"/>
</dbReference>
<organism evidence="7 8">
    <name type="scientific">Cloeon dipterum</name>
    <dbReference type="NCBI Taxonomy" id="197152"/>
    <lineage>
        <taxon>Eukaryota</taxon>
        <taxon>Metazoa</taxon>
        <taxon>Ecdysozoa</taxon>
        <taxon>Arthropoda</taxon>
        <taxon>Hexapoda</taxon>
        <taxon>Insecta</taxon>
        <taxon>Pterygota</taxon>
        <taxon>Palaeoptera</taxon>
        <taxon>Ephemeroptera</taxon>
        <taxon>Pisciforma</taxon>
        <taxon>Baetidae</taxon>
        <taxon>Cloeon</taxon>
    </lineage>
</organism>
<keyword evidence="8" id="KW-1185">Reference proteome</keyword>
<dbReference type="OrthoDB" id="10253869at2759"/>
<comment type="subcellular location">
    <subcellularLocation>
        <location evidence="1">Peroxisome</location>
    </subcellularLocation>
</comment>
<evidence type="ECO:0000256" key="1">
    <source>
        <dbReference type="ARBA" id="ARBA00004275"/>
    </source>
</evidence>
<dbReference type="InterPro" id="IPR045851">
    <property type="entry name" value="AMP-bd_C_sf"/>
</dbReference>
<evidence type="ECO:0000256" key="4">
    <source>
        <dbReference type="ARBA" id="ARBA00023140"/>
    </source>
</evidence>
<feature type="domain" description="AMP-binding enzyme C-terminal" evidence="6">
    <location>
        <begin position="437"/>
        <end position="513"/>
    </location>
</feature>
<evidence type="ECO:0000256" key="3">
    <source>
        <dbReference type="ARBA" id="ARBA00022598"/>
    </source>
</evidence>
<protein>
    <recommendedName>
        <fullName evidence="9">AMP-dependent synthetase/ligase domain-containing protein</fullName>
    </recommendedName>
</protein>
<evidence type="ECO:0000256" key="2">
    <source>
        <dbReference type="ARBA" id="ARBA00006432"/>
    </source>
</evidence>
<comment type="similarity">
    <text evidence="2">Belongs to the ATP-dependent AMP-binding enzyme family.</text>
</comment>
<evidence type="ECO:0000313" key="8">
    <source>
        <dbReference type="Proteomes" id="UP000494165"/>
    </source>
</evidence>
<sequence length="526" mass="58992">MSYVFERLRVGLEKWPKDKKWIVDIPSGRYIKLSEVESNARKIASAFTRLGMQHGDFIYFCTYEMAQFYQIQVSLFLLGGCVRGCHPATKPEISTKEMQDIKANFAIVDHETIGTIREAIKNVGFPVQLISVGEEKLPGTIYYTELLEDDGTAFPEDVKINPQTDIAIVINTSGSTGAPKGVVHTQRSILAGMLSEERVLLIEDSMMELMTNYGVISNSLLMHDLCHGITTYHFTKFEKEILIDQMLKYKPNGIILYPHIAAWLSKQKDELKEIREKDFLRTFLCGGWVVDAHTADTMSEALPNTYFKTVYGMSEAFGVSMKINGAKPNKIERCINEDREYISSGPLMLNVKAKIVDLETGKALGPYCKGEIIVKSPSLMAGYLTEKGKPPSRDSFTEDGWMKTSDLGFFDEKGFLYVVERITFVYKYLTMITSPAEVEAILLEHPDVLEAGVTTFPDPEFDNLAKGLVVKRPGSKCTEADLVKFVADRAAINKHLHKGVQFVDALPLGTAGKIDRNALRRMTIQN</sequence>
<evidence type="ECO:0000259" key="6">
    <source>
        <dbReference type="Pfam" id="PF13193"/>
    </source>
</evidence>
<dbReference type="PANTHER" id="PTHR24096:SF149">
    <property type="entry name" value="AMP-BINDING DOMAIN-CONTAINING PROTEIN-RELATED"/>
    <property type="match status" value="1"/>
</dbReference>
<dbReference type="PANTHER" id="PTHR24096">
    <property type="entry name" value="LONG-CHAIN-FATTY-ACID--COA LIGASE"/>
    <property type="match status" value="1"/>
</dbReference>
<evidence type="ECO:0008006" key="9">
    <source>
        <dbReference type="Google" id="ProtNLM"/>
    </source>
</evidence>
<dbReference type="Pfam" id="PF00501">
    <property type="entry name" value="AMP-binding"/>
    <property type="match status" value="1"/>
</dbReference>
<keyword evidence="3" id="KW-0436">Ligase</keyword>
<dbReference type="AlphaFoldDB" id="A0A8S1C1B1"/>
<evidence type="ECO:0000259" key="5">
    <source>
        <dbReference type="Pfam" id="PF00501"/>
    </source>
</evidence>
<comment type="caution">
    <text evidence="7">The sequence shown here is derived from an EMBL/GenBank/DDBJ whole genome shotgun (WGS) entry which is preliminary data.</text>
</comment>